<organism evidence="1 2">
    <name type="scientific">Callorhinchus milii</name>
    <name type="common">Ghost shark</name>
    <dbReference type="NCBI Taxonomy" id="7868"/>
    <lineage>
        <taxon>Eukaryota</taxon>
        <taxon>Metazoa</taxon>
        <taxon>Chordata</taxon>
        <taxon>Craniata</taxon>
        <taxon>Vertebrata</taxon>
        <taxon>Chondrichthyes</taxon>
        <taxon>Holocephali</taxon>
        <taxon>Chimaeriformes</taxon>
        <taxon>Callorhinchidae</taxon>
        <taxon>Callorhinchus</taxon>
    </lineage>
</organism>
<dbReference type="Proteomes" id="UP000314986">
    <property type="component" value="Unassembled WGS sequence"/>
</dbReference>
<dbReference type="Gene3D" id="3.80.10.10">
    <property type="entry name" value="Ribonuclease Inhibitor"/>
    <property type="match status" value="2"/>
</dbReference>
<evidence type="ECO:0000313" key="2">
    <source>
        <dbReference type="Proteomes" id="UP000314986"/>
    </source>
</evidence>
<dbReference type="InterPro" id="IPR032675">
    <property type="entry name" value="LRR_dom_sf"/>
</dbReference>
<keyword evidence="2" id="KW-1185">Reference proteome</keyword>
<dbReference type="GeneTree" id="ENSGT01150000286911"/>
<dbReference type="InterPro" id="IPR050637">
    <property type="entry name" value="NLRP_innate_immun_reg"/>
</dbReference>
<reference evidence="2" key="1">
    <citation type="journal article" date="2006" name="Science">
        <title>Ancient noncoding elements conserved in the human genome.</title>
        <authorList>
            <person name="Venkatesh B."/>
            <person name="Kirkness E.F."/>
            <person name="Loh Y.H."/>
            <person name="Halpern A.L."/>
            <person name="Lee A.P."/>
            <person name="Johnson J."/>
            <person name="Dandona N."/>
            <person name="Viswanathan L.D."/>
            <person name="Tay A."/>
            <person name="Venter J.C."/>
            <person name="Strausberg R.L."/>
            <person name="Brenner S."/>
        </authorList>
    </citation>
    <scope>NUCLEOTIDE SEQUENCE [LARGE SCALE GENOMIC DNA]</scope>
</reference>
<dbReference type="AlphaFoldDB" id="A0A4W3HKU5"/>
<accession>A0A4W3HKU5</accession>
<dbReference type="InterPro" id="IPR001611">
    <property type="entry name" value="Leu-rich_rpt"/>
</dbReference>
<reference evidence="1" key="5">
    <citation type="submission" date="2025-09" db="UniProtKB">
        <authorList>
            <consortium name="Ensembl"/>
        </authorList>
    </citation>
    <scope>IDENTIFICATION</scope>
</reference>
<dbReference type="OMA" id="SHTDIAM"/>
<dbReference type="SUPFAM" id="SSF52047">
    <property type="entry name" value="RNI-like"/>
    <property type="match status" value="1"/>
</dbReference>
<reference evidence="1" key="4">
    <citation type="submission" date="2025-08" db="UniProtKB">
        <authorList>
            <consortium name="Ensembl"/>
        </authorList>
    </citation>
    <scope>IDENTIFICATION</scope>
</reference>
<dbReference type="Pfam" id="PF13516">
    <property type="entry name" value="LRR_6"/>
    <property type="match status" value="4"/>
</dbReference>
<dbReference type="GO" id="GO:0005737">
    <property type="term" value="C:cytoplasm"/>
    <property type="evidence" value="ECO:0007669"/>
    <property type="project" value="TreeGrafter"/>
</dbReference>
<reference evidence="2" key="3">
    <citation type="journal article" date="2014" name="Nature">
        <title>Elephant shark genome provides unique insights into gnathostome evolution.</title>
        <authorList>
            <consortium name="International Elephant Shark Genome Sequencing Consortium"/>
            <person name="Venkatesh B."/>
            <person name="Lee A.P."/>
            <person name="Ravi V."/>
            <person name="Maurya A.K."/>
            <person name="Lian M.M."/>
            <person name="Swann J.B."/>
            <person name="Ohta Y."/>
            <person name="Flajnik M.F."/>
            <person name="Sutoh Y."/>
            <person name="Kasahara M."/>
            <person name="Hoon S."/>
            <person name="Gangu V."/>
            <person name="Roy S.W."/>
            <person name="Irimia M."/>
            <person name="Korzh V."/>
            <person name="Kondrychyn I."/>
            <person name="Lim Z.W."/>
            <person name="Tay B.H."/>
            <person name="Tohari S."/>
            <person name="Kong K.W."/>
            <person name="Ho S."/>
            <person name="Lorente-Galdos B."/>
            <person name="Quilez J."/>
            <person name="Marques-Bonet T."/>
            <person name="Raney B.J."/>
            <person name="Ingham P.W."/>
            <person name="Tay A."/>
            <person name="Hillier L.W."/>
            <person name="Minx P."/>
            <person name="Boehm T."/>
            <person name="Wilson R.K."/>
            <person name="Brenner S."/>
            <person name="Warren W.C."/>
        </authorList>
    </citation>
    <scope>NUCLEOTIDE SEQUENCE [LARGE SCALE GENOMIC DNA]</scope>
</reference>
<name>A0A4W3HKU5_CALMI</name>
<dbReference type="SMART" id="SM00368">
    <property type="entry name" value="LRR_RI"/>
    <property type="match status" value="4"/>
</dbReference>
<reference evidence="2" key="2">
    <citation type="journal article" date="2007" name="PLoS Biol.">
        <title>Survey sequencing and comparative analysis of the elephant shark (Callorhinchus milii) genome.</title>
        <authorList>
            <person name="Venkatesh B."/>
            <person name="Kirkness E.F."/>
            <person name="Loh Y.H."/>
            <person name="Halpern A.L."/>
            <person name="Lee A.P."/>
            <person name="Johnson J."/>
            <person name="Dandona N."/>
            <person name="Viswanathan L.D."/>
            <person name="Tay A."/>
            <person name="Venter J.C."/>
            <person name="Strausberg R.L."/>
            <person name="Brenner S."/>
        </authorList>
    </citation>
    <scope>NUCLEOTIDE SEQUENCE [LARGE SCALE GENOMIC DNA]</scope>
</reference>
<dbReference type="GO" id="GO:0050729">
    <property type="term" value="P:positive regulation of inflammatory response"/>
    <property type="evidence" value="ECO:0007669"/>
    <property type="project" value="TreeGrafter"/>
</dbReference>
<proteinExistence type="predicted"/>
<dbReference type="PANTHER" id="PTHR45690">
    <property type="entry name" value="NACHT, LRR AND PYD DOMAINS-CONTAINING PROTEIN 12"/>
    <property type="match status" value="1"/>
</dbReference>
<protein>
    <submittedName>
        <fullName evidence="1">Uncharacterized protein</fullName>
    </submittedName>
</protein>
<dbReference type="Ensembl" id="ENSCMIT00000016259.1">
    <property type="protein sequence ID" value="ENSCMIP00000015935.1"/>
    <property type="gene ID" value="ENSCMIG00000007727.1"/>
</dbReference>
<dbReference type="PANTHER" id="PTHR45690:SF4">
    <property type="entry name" value="NACHT, LRR AND PYD DOMAINS-CONTAINING PROTEIN 10"/>
    <property type="match status" value="1"/>
</dbReference>
<sequence length="296" mass="33108">FTSDINHLFYIFPNPTPHATHPIPSTPHPSHFLSLLNSPKLQDNGLTDDCTKDLVSALSTNHSLMELYLDNNKLGDLGMKRLSGALRKPECKIQKLELESNGLTGNGIKSLVSALSTNRSLTELHLDCNKLKDSGMKQLSDALRKPECKLERLWYVTRYEIVSVTTCYIPSILFSDYSYYYLKILVISEPAVYSNLYCVQMILLRESPSHTDIAMVCNLTRSSACVFLLITVISPSLISRLGHNNLTAKCTEDLASALSKNCSLTELHLHNNKLADSGVKRLLVALRDSDKIQQPW</sequence>
<evidence type="ECO:0000313" key="1">
    <source>
        <dbReference type="Ensembl" id="ENSCMIP00000015935.1"/>
    </source>
</evidence>